<keyword evidence="2" id="KW-1133">Transmembrane helix</keyword>
<name>A0ABS5IER2_9PROT</name>
<keyword evidence="2" id="KW-0472">Membrane</keyword>
<dbReference type="EMBL" id="JAGTUF010000015">
    <property type="protein sequence ID" value="MBR9972902.1"/>
    <property type="molecule type" value="Genomic_DNA"/>
</dbReference>
<keyword evidence="2" id="KW-0812">Transmembrane</keyword>
<comment type="caution">
    <text evidence="3">The sequence shown here is derived from an EMBL/GenBank/DDBJ whole genome shotgun (WGS) entry which is preliminary data.</text>
</comment>
<protein>
    <submittedName>
        <fullName evidence="3">Uncharacterized protein</fullName>
    </submittedName>
</protein>
<feature type="compositionally biased region" description="Low complexity" evidence="1">
    <location>
        <begin position="131"/>
        <end position="149"/>
    </location>
</feature>
<accession>A0ABS5IER2</accession>
<dbReference type="Proteomes" id="UP000680714">
    <property type="component" value="Unassembled WGS sequence"/>
</dbReference>
<evidence type="ECO:0000256" key="2">
    <source>
        <dbReference type="SAM" id="Phobius"/>
    </source>
</evidence>
<reference evidence="3 4" key="1">
    <citation type="submission" date="2021-04" db="EMBL/GenBank/DDBJ databases">
        <title>Magnetospirillum sulfuroxidans sp. nov., a facultative chemolithoautotrophic sulfur-oxidizing alphaproteobacterium isolated from freshwater sediment and proposals for Paramagetospirillum gen. nov., and Magnetospirillaceae fam. nov.</title>
        <authorList>
            <person name="Koziaeva V."/>
            <person name="Geelhoed J.S."/>
            <person name="Sorokin D.Y."/>
            <person name="Grouzdev D.S."/>
        </authorList>
    </citation>
    <scope>NUCLEOTIDE SEQUENCE [LARGE SCALE GENOMIC DNA]</scope>
    <source>
        <strain evidence="3 4">J10</strain>
    </source>
</reference>
<dbReference type="RefSeq" id="WP_211550125.1">
    <property type="nucleotide sequence ID" value="NZ_JAGTUF010000015.1"/>
</dbReference>
<gene>
    <name evidence="3" type="ORF">KEC16_14355</name>
</gene>
<evidence type="ECO:0000313" key="4">
    <source>
        <dbReference type="Proteomes" id="UP000680714"/>
    </source>
</evidence>
<organism evidence="3 4">
    <name type="scientific">Magnetospirillum sulfuroxidans</name>
    <dbReference type="NCBI Taxonomy" id="611300"/>
    <lineage>
        <taxon>Bacteria</taxon>
        <taxon>Pseudomonadati</taxon>
        <taxon>Pseudomonadota</taxon>
        <taxon>Alphaproteobacteria</taxon>
        <taxon>Rhodospirillales</taxon>
        <taxon>Rhodospirillaceae</taxon>
        <taxon>Magnetospirillum</taxon>
    </lineage>
</organism>
<feature type="region of interest" description="Disordered" evidence="1">
    <location>
        <begin position="95"/>
        <end position="166"/>
    </location>
</feature>
<evidence type="ECO:0000313" key="3">
    <source>
        <dbReference type="EMBL" id="MBR9972902.1"/>
    </source>
</evidence>
<proteinExistence type="predicted"/>
<feature type="region of interest" description="Disordered" evidence="1">
    <location>
        <begin position="39"/>
        <end position="62"/>
    </location>
</feature>
<sequence>MHAVEQAIVRRPKTMTVVGLALIVGLLMLWKARPPSEDREMLFEQSQSTGAAASGDHPPSPDAAVSVVLPQPQRVTPVAFNVQVFEVGSMPIAFSEREGSSPAPKKSEQPSLRPKPKRTMASVPTAKPVEQAQPLPQLSAPAAQPVDMAPAPPAAPGDQQVAAMSAAPSVSRKGTVPVLHFNWEETLGLENYVALMVRQGGWFFTRTNDRLGPPVDLVARKVTVFTGTRNLMAIERPHAVDGKLIAAALSNTQLDPGLRRDQVVLVPSVWFDKVLWSFVQNAIESKGATLDDFAEVRGRYLSQGHGYAIELIDAVDRKGGHPIQLDGVMELE</sequence>
<evidence type="ECO:0000256" key="1">
    <source>
        <dbReference type="SAM" id="MobiDB-lite"/>
    </source>
</evidence>
<feature type="transmembrane region" description="Helical" evidence="2">
    <location>
        <begin position="12"/>
        <end position="30"/>
    </location>
</feature>
<keyword evidence="4" id="KW-1185">Reference proteome</keyword>